<sequence>MYQFLKKIGDVLLYQFYNDDLITIQGNQTISHLILLSNDLKLHTL</sequence>
<protein>
    <submittedName>
        <fullName evidence="1">Uncharacterized protein</fullName>
    </submittedName>
</protein>
<evidence type="ECO:0000313" key="2">
    <source>
        <dbReference type="Proteomes" id="UP000183658"/>
    </source>
</evidence>
<keyword evidence="2" id="KW-1185">Reference proteome</keyword>
<dbReference type="AlphaFoldDB" id="A0A1H9S7A3"/>
<gene>
    <name evidence="1" type="ORF">SAMN05444355_1442</name>
</gene>
<organism evidence="1 2">
    <name type="scientific">Flavobacterium frigoris</name>
    <dbReference type="NCBI Taxonomy" id="229204"/>
    <lineage>
        <taxon>Bacteria</taxon>
        <taxon>Pseudomonadati</taxon>
        <taxon>Bacteroidota</taxon>
        <taxon>Flavobacteriia</taxon>
        <taxon>Flavobacteriales</taxon>
        <taxon>Flavobacteriaceae</taxon>
        <taxon>Flavobacterium</taxon>
    </lineage>
</organism>
<dbReference type="Proteomes" id="UP000183658">
    <property type="component" value="Unassembled WGS sequence"/>
</dbReference>
<proteinExistence type="predicted"/>
<dbReference type="EMBL" id="FOFZ01000044">
    <property type="protein sequence ID" value="SER80049.1"/>
    <property type="molecule type" value="Genomic_DNA"/>
</dbReference>
<name>A0A1H9S7A3_FLAFI</name>
<accession>A0A1H9S7A3</accession>
<evidence type="ECO:0000313" key="1">
    <source>
        <dbReference type="EMBL" id="SER80049.1"/>
    </source>
</evidence>
<reference evidence="2" key="1">
    <citation type="submission" date="2016-10" db="EMBL/GenBank/DDBJ databases">
        <authorList>
            <person name="Varghese N."/>
            <person name="Submissions S."/>
        </authorList>
    </citation>
    <scope>NUCLEOTIDE SEQUENCE [LARGE SCALE GENOMIC DNA]</scope>
    <source>
        <strain evidence="2">DSM 15719</strain>
    </source>
</reference>